<dbReference type="Proteomes" id="UP001149303">
    <property type="component" value="Unassembled WGS sequence"/>
</dbReference>
<dbReference type="Gene3D" id="1.10.390.10">
    <property type="entry name" value="Neutral Protease Domain 2"/>
    <property type="match status" value="1"/>
</dbReference>
<name>A0A9X4IQS2_9FLAO</name>
<dbReference type="AlphaFoldDB" id="A0A9X4IQS2"/>
<accession>A0A9X4IQS2</accession>
<proteinExistence type="predicted"/>
<protein>
    <submittedName>
        <fullName evidence="1">Uncharacterized protein</fullName>
    </submittedName>
</protein>
<organism evidence="1 2">
    <name type="scientific">Tenacibaculum larymnensis</name>
    <dbReference type="NCBI Taxonomy" id="2878201"/>
    <lineage>
        <taxon>Bacteria</taxon>
        <taxon>Pseudomonadati</taxon>
        <taxon>Bacteroidota</taxon>
        <taxon>Flavobacteriia</taxon>
        <taxon>Flavobacteriales</taxon>
        <taxon>Flavobacteriaceae</taxon>
        <taxon>Tenacibaculum</taxon>
    </lineage>
</organism>
<gene>
    <name evidence="1" type="ORF">LCI24_15315</name>
</gene>
<comment type="caution">
    <text evidence="1">The sequence shown here is derived from an EMBL/GenBank/DDBJ whole genome shotgun (WGS) entry which is preliminary data.</text>
</comment>
<evidence type="ECO:0000313" key="1">
    <source>
        <dbReference type="EMBL" id="MDE1208165.1"/>
    </source>
</evidence>
<dbReference type="InterPro" id="IPR027268">
    <property type="entry name" value="Peptidase_M4/M1_CTD_sf"/>
</dbReference>
<reference evidence="1" key="1">
    <citation type="submission" date="2021-09" db="EMBL/GenBank/DDBJ databases">
        <authorList>
            <person name="Smyrli M."/>
        </authorList>
    </citation>
    <scope>NUCLEOTIDE SEQUENCE</scope>
    <source>
        <strain evidence="1">LAR25</strain>
    </source>
</reference>
<sequence>MAHDLDLLIQKETNGQKSFKDAILGLLKWTEANNRAFKYDKIEAIMSEYTGVDLSSVWHKWQKPVKN</sequence>
<keyword evidence="2" id="KW-1185">Reference proteome</keyword>
<dbReference type="EMBL" id="JAIWJY010000012">
    <property type="protein sequence ID" value="MDE1208165.1"/>
    <property type="molecule type" value="Genomic_DNA"/>
</dbReference>
<dbReference type="RefSeq" id="WP_274641154.1">
    <property type="nucleotide sequence ID" value="NZ_JAIWJY010000012.1"/>
</dbReference>
<evidence type="ECO:0000313" key="2">
    <source>
        <dbReference type="Proteomes" id="UP001149303"/>
    </source>
</evidence>